<dbReference type="EMBL" id="MU006337">
    <property type="protein sequence ID" value="KAF2846181.1"/>
    <property type="molecule type" value="Genomic_DNA"/>
</dbReference>
<gene>
    <name evidence="1" type="ORF">T440DRAFT_246528</name>
</gene>
<name>A0A6A7ASF5_9PLEO</name>
<keyword evidence="2" id="KW-1185">Reference proteome</keyword>
<dbReference type="AlphaFoldDB" id="A0A6A7ASF5"/>
<proteinExistence type="predicted"/>
<evidence type="ECO:0000313" key="2">
    <source>
        <dbReference type="Proteomes" id="UP000799423"/>
    </source>
</evidence>
<dbReference type="OrthoDB" id="4133832at2759"/>
<evidence type="ECO:0000313" key="1">
    <source>
        <dbReference type="EMBL" id="KAF2846181.1"/>
    </source>
</evidence>
<sequence length="263" mass="31099">MTQRWEASVMRQLQFLYLFCMEEIRNRIYDFACEDGIAEICLHHNTWNPKRVCQPCRTKFNTDRRSYFSLTQVCRTIRSEYRPLAMARTKIHVDSAETHRYLDAFVLAGGIKPARAVGNIVLLEGQCYHWDAPEPPTLIDFQPLITLHQAASRLSIKFDERNHRGFKGNLLNPLMSQDMLSAQLRNFLDHHISSVELCVAPYVDMCMHFSMKPLHLEQWMRKWPMTRQWHDMRDSGAMREWAESLDLYESLALHYIRFKVDES</sequence>
<dbReference type="Proteomes" id="UP000799423">
    <property type="component" value="Unassembled WGS sequence"/>
</dbReference>
<protein>
    <submittedName>
        <fullName evidence="1">Uncharacterized protein</fullName>
    </submittedName>
</protein>
<organism evidence="1 2">
    <name type="scientific">Plenodomus tracheiphilus IPT5</name>
    <dbReference type="NCBI Taxonomy" id="1408161"/>
    <lineage>
        <taxon>Eukaryota</taxon>
        <taxon>Fungi</taxon>
        <taxon>Dikarya</taxon>
        <taxon>Ascomycota</taxon>
        <taxon>Pezizomycotina</taxon>
        <taxon>Dothideomycetes</taxon>
        <taxon>Pleosporomycetidae</taxon>
        <taxon>Pleosporales</taxon>
        <taxon>Pleosporineae</taxon>
        <taxon>Leptosphaeriaceae</taxon>
        <taxon>Plenodomus</taxon>
    </lineage>
</organism>
<accession>A0A6A7ASF5</accession>
<reference evidence="1" key="1">
    <citation type="submission" date="2020-01" db="EMBL/GenBank/DDBJ databases">
        <authorList>
            <consortium name="DOE Joint Genome Institute"/>
            <person name="Haridas S."/>
            <person name="Albert R."/>
            <person name="Binder M."/>
            <person name="Bloem J."/>
            <person name="Labutti K."/>
            <person name="Salamov A."/>
            <person name="Andreopoulos B."/>
            <person name="Baker S.E."/>
            <person name="Barry K."/>
            <person name="Bills G."/>
            <person name="Bluhm B.H."/>
            <person name="Cannon C."/>
            <person name="Castanera R."/>
            <person name="Culley D.E."/>
            <person name="Daum C."/>
            <person name="Ezra D."/>
            <person name="Gonzalez J.B."/>
            <person name="Henrissat B."/>
            <person name="Kuo A."/>
            <person name="Liang C."/>
            <person name="Lipzen A."/>
            <person name="Lutzoni F."/>
            <person name="Magnuson J."/>
            <person name="Mondo S."/>
            <person name="Nolan M."/>
            <person name="Ohm R."/>
            <person name="Pangilinan J."/>
            <person name="Park H.-J."/>
            <person name="Ramirez L."/>
            <person name="Alfaro M."/>
            <person name="Sun H."/>
            <person name="Tritt A."/>
            <person name="Yoshinaga Y."/>
            <person name="Zwiers L.-H."/>
            <person name="Turgeon B.G."/>
            <person name="Goodwin S.B."/>
            <person name="Spatafora J.W."/>
            <person name="Crous P.W."/>
            <person name="Grigoriev I.V."/>
        </authorList>
    </citation>
    <scope>NUCLEOTIDE SEQUENCE</scope>
    <source>
        <strain evidence="1">IPT5</strain>
    </source>
</reference>